<comment type="function">
    <text evidence="1 9">The alpha subunit is responsible for the aldol cleavage of indoleglycerol phosphate to indole and glyceraldehyde 3-phosphate.</text>
</comment>
<dbReference type="HAMAP" id="MF_00131">
    <property type="entry name" value="Trp_synth_alpha"/>
    <property type="match status" value="1"/>
</dbReference>
<proteinExistence type="inferred from homology"/>
<evidence type="ECO:0000256" key="4">
    <source>
        <dbReference type="ARBA" id="ARBA00022605"/>
    </source>
</evidence>
<accession>A0A432W806</accession>
<evidence type="ECO:0000256" key="10">
    <source>
        <dbReference type="RuleBase" id="RU003662"/>
    </source>
</evidence>
<protein>
    <recommendedName>
        <fullName evidence="9">Tryptophan synthase alpha chain</fullName>
        <ecNumber evidence="9">4.2.1.20</ecNumber>
    </recommendedName>
</protein>
<evidence type="ECO:0000256" key="7">
    <source>
        <dbReference type="ARBA" id="ARBA00023239"/>
    </source>
</evidence>
<dbReference type="EMBL" id="PIPL01000001">
    <property type="protein sequence ID" value="RUO26141.1"/>
    <property type="molecule type" value="Genomic_DNA"/>
</dbReference>
<name>A0A432W806_9GAMM</name>
<evidence type="ECO:0000256" key="1">
    <source>
        <dbReference type="ARBA" id="ARBA00003365"/>
    </source>
</evidence>
<dbReference type="Proteomes" id="UP000288293">
    <property type="component" value="Unassembled WGS sequence"/>
</dbReference>
<dbReference type="UniPathway" id="UPA00035">
    <property type="reaction ID" value="UER00044"/>
</dbReference>
<gene>
    <name evidence="9" type="primary">trpA</name>
    <name evidence="11" type="ORF">CWE09_05300</name>
</gene>
<dbReference type="RefSeq" id="WP_126802956.1">
    <property type="nucleotide sequence ID" value="NZ_PIPL01000001.1"/>
</dbReference>
<evidence type="ECO:0000313" key="11">
    <source>
        <dbReference type="EMBL" id="RUO26141.1"/>
    </source>
</evidence>
<dbReference type="InterPro" id="IPR013785">
    <property type="entry name" value="Aldolase_TIM"/>
</dbReference>
<evidence type="ECO:0000313" key="12">
    <source>
        <dbReference type="Proteomes" id="UP000288293"/>
    </source>
</evidence>
<comment type="caution">
    <text evidence="11">The sequence shown here is derived from an EMBL/GenBank/DDBJ whole genome shotgun (WGS) entry which is preliminary data.</text>
</comment>
<comment type="subunit">
    <text evidence="3 9">Tetramer of two alpha and two beta chains.</text>
</comment>
<keyword evidence="6 9" id="KW-0057">Aromatic amino acid biosynthesis</keyword>
<evidence type="ECO:0000256" key="6">
    <source>
        <dbReference type="ARBA" id="ARBA00023141"/>
    </source>
</evidence>
<comment type="similarity">
    <text evidence="9 10">Belongs to the TrpA family.</text>
</comment>
<organism evidence="11 12">
    <name type="scientific">Aliidiomarina minuta</name>
    <dbReference type="NCBI Taxonomy" id="880057"/>
    <lineage>
        <taxon>Bacteria</taxon>
        <taxon>Pseudomonadati</taxon>
        <taxon>Pseudomonadota</taxon>
        <taxon>Gammaproteobacteria</taxon>
        <taxon>Alteromonadales</taxon>
        <taxon>Idiomarinaceae</taxon>
        <taxon>Aliidiomarina</taxon>
    </lineage>
</organism>
<keyword evidence="4 9" id="KW-0028">Amino-acid biosynthesis</keyword>
<dbReference type="PANTHER" id="PTHR43406">
    <property type="entry name" value="TRYPTOPHAN SYNTHASE, ALPHA CHAIN"/>
    <property type="match status" value="1"/>
</dbReference>
<comment type="pathway">
    <text evidence="2 9">Amino-acid biosynthesis; L-tryptophan biosynthesis; L-tryptophan from chorismate: step 5/5.</text>
</comment>
<evidence type="ECO:0000256" key="5">
    <source>
        <dbReference type="ARBA" id="ARBA00022822"/>
    </source>
</evidence>
<reference evidence="11 12" key="1">
    <citation type="journal article" date="2011" name="Front. Microbiol.">
        <title>Genomic signatures of strain selection and enhancement in Bacillus atrophaeus var. globigii, a historical biowarfare simulant.</title>
        <authorList>
            <person name="Gibbons H.S."/>
            <person name="Broomall S.M."/>
            <person name="McNew L.A."/>
            <person name="Daligault H."/>
            <person name="Chapman C."/>
            <person name="Bruce D."/>
            <person name="Karavis M."/>
            <person name="Krepps M."/>
            <person name="McGregor P.A."/>
            <person name="Hong C."/>
            <person name="Park K.H."/>
            <person name="Akmal A."/>
            <person name="Feldman A."/>
            <person name="Lin J.S."/>
            <person name="Chang W.E."/>
            <person name="Higgs B.W."/>
            <person name="Demirev P."/>
            <person name="Lindquist J."/>
            <person name="Liem A."/>
            <person name="Fochler E."/>
            <person name="Read T.D."/>
            <person name="Tapia R."/>
            <person name="Johnson S."/>
            <person name="Bishop-Lilly K.A."/>
            <person name="Detter C."/>
            <person name="Han C."/>
            <person name="Sozhamannan S."/>
            <person name="Rosenzweig C.N."/>
            <person name="Skowronski E.W."/>
        </authorList>
    </citation>
    <scope>NUCLEOTIDE SEQUENCE [LARGE SCALE GENOMIC DNA]</scope>
    <source>
        <strain evidence="11 12">MLST1</strain>
    </source>
</reference>
<dbReference type="InterPro" id="IPR018204">
    <property type="entry name" value="Trp_synthase_alpha_AS"/>
</dbReference>
<dbReference type="GO" id="GO:0005829">
    <property type="term" value="C:cytosol"/>
    <property type="evidence" value="ECO:0007669"/>
    <property type="project" value="TreeGrafter"/>
</dbReference>
<feature type="active site" description="Proton acceptor" evidence="9">
    <location>
        <position position="50"/>
    </location>
</feature>
<dbReference type="AlphaFoldDB" id="A0A432W806"/>
<dbReference type="CDD" id="cd04724">
    <property type="entry name" value="Tryptophan_synthase_alpha"/>
    <property type="match status" value="1"/>
</dbReference>
<dbReference type="SUPFAM" id="SSF51366">
    <property type="entry name" value="Ribulose-phoshate binding barrel"/>
    <property type="match status" value="1"/>
</dbReference>
<keyword evidence="7 9" id="KW-0456">Lyase</keyword>
<keyword evidence="5 9" id="KW-0822">Tryptophan biosynthesis</keyword>
<dbReference type="FunFam" id="3.20.20.70:FF:000037">
    <property type="entry name" value="Tryptophan synthase alpha chain"/>
    <property type="match status" value="1"/>
</dbReference>
<dbReference type="Gene3D" id="3.20.20.70">
    <property type="entry name" value="Aldolase class I"/>
    <property type="match status" value="1"/>
</dbReference>
<evidence type="ECO:0000256" key="2">
    <source>
        <dbReference type="ARBA" id="ARBA00004733"/>
    </source>
</evidence>
<dbReference type="InterPro" id="IPR002028">
    <property type="entry name" value="Trp_synthase_suA"/>
</dbReference>
<evidence type="ECO:0000256" key="8">
    <source>
        <dbReference type="ARBA" id="ARBA00049047"/>
    </source>
</evidence>
<evidence type="ECO:0000256" key="3">
    <source>
        <dbReference type="ARBA" id="ARBA00011270"/>
    </source>
</evidence>
<comment type="catalytic activity">
    <reaction evidence="8 9">
        <text>(1S,2R)-1-C-(indol-3-yl)glycerol 3-phosphate + L-serine = D-glyceraldehyde 3-phosphate + L-tryptophan + H2O</text>
        <dbReference type="Rhea" id="RHEA:10532"/>
        <dbReference type="ChEBI" id="CHEBI:15377"/>
        <dbReference type="ChEBI" id="CHEBI:33384"/>
        <dbReference type="ChEBI" id="CHEBI:57912"/>
        <dbReference type="ChEBI" id="CHEBI:58866"/>
        <dbReference type="ChEBI" id="CHEBI:59776"/>
        <dbReference type="EC" id="4.2.1.20"/>
    </reaction>
</comment>
<dbReference type="PROSITE" id="PS00167">
    <property type="entry name" value="TRP_SYNTHASE_ALPHA"/>
    <property type="match status" value="1"/>
</dbReference>
<dbReference type="NCBIfam" id="TIGR00262">
    <property type="entry name" value="trpA"/>
    <property type="match status" value="1"/>
</dbReference>
<evidence type="ECO:0000256" key="9">
    <source>
        <dbReference type="HAMAP-Rule" id="MF_00131"/>
    </source>
</evidence>
<sequence>MQTRYNQMFDQLKKDNQGAFIPFVTLGDPGLEQSERIIKQLIDSGADALELGFPFSDPVADGPTIQRASIRALDAGVSIADCFELLRRIRDYNADIPIGLLVYGNLVMAKGRDLFYQELAAAGVDSVLIADVPVREGDPFRKAASDAGIAPVFIAAPDSSHLSLNAIARASEGYIYLLSRAGVTGAGQELQAPASSLIKTLDEAGGPPSILGFGISKPEHVKTAIEAGAAGAISGSAVVQRIEDNLQDETAMLKALGDFVTQMKAATQRS</sequence>
<dbReference type="GO" id="GO:0004834">
    <property type="term" value="F:tryptophan synthase activity"/>
    <property type="evidence" value="ECO:0007669"/>
    <property type="project" value="UniProtKB-UniRule"/>
</dbReference>
<feature type="active site" description="Proton acceptor" evidence="9">
    <location>
        <position position="61"/>
    </location>
</feature>
<dbReference type="InterPro" id="IPR011060">
    <property type="entry name" value="RibuloseP-bd_barrel"/>
</dbReference>
<dbReference type="Pfam" id="PF00290">
    <property type="entry name" value="Trp_syntA"/>
    <property type="match status" value="1"/>
</dbReference>
<keyword evidence="12" id="KW-1185">Reference proteome</keyword>
<dbReference type="EC" id="4.2.1.20" evidence="9"/>
<dbReference type="PANTHER" id="PTHR43406:SF1">
    <property type="entry name" value="TRYPTOPHAN SYNTHASE ALPHA CHAIN, CHLOROPLASTIC"/>
    <property type="match status" value="1"/>
</dbReference>
<dbReference type="OrthoDB" id="9804578at2"/>